<dbReference type="Gene3D" id="1.10.1530.10">
    <property type="match status" value="1"/>
</dbReference>
<protein>
    <submittedName>
        <fullName evidence="4">Ldh family oxidoreductase</fullName>
    </submittedName>
</protein>
<dbReference type="InterPro" id="IPR003767">
    <property type="entry name" value="Malate/L-lactate_DH-like"/>
</dbReference>
<gene>
    <name evidence="4" type="ORF">ELQ92_00165</name>
</gene>
<feature type="region of interest" description="Disordered" evidence="3">
    <location>
        <begin position="45"/>
        <end position="75"/>
    </location>
</feature>
<reference evidence="4 5" key="1">
    <citation type="submission" date="2018-12" db="EMBL/GenBank/DDBJ databases">
        <authorList>
            <person name="Li F."/>
        </authorList>
    </citation>
    <scope>NUCLEOTIDE SEQUENCE [LARGE SCALE GENOMIC DNA]</scope>
    <source>
        <strain evidence="4 5">8H24J-4-2</strain>
    </source>
</reference>
<proteinExistence type="inferred from homology"/>
<dbReference type="Gene3D" id="3.30.1370.60">
    <property type="entry name" value="Hypothetical oxidoreductase yiak, domain 2"/>
    <property type="match status" value="1"/>
</dbReference>
<evidence type="ECO:0000313" key="4">
    <source>
        <dbReference type="EMBL" id="RWZ67730.1"/>
    </source>
</evidence>
<keyword evidence="2" id="KW-0560">Oxidoreductase</keyword>
<dbReference type="InterPro" id="IPR043143">
    <property type="entry name" value="Mal/L-sulf/L-lact_DH-like_NADP"/>
</dbReference>
<dbReference type="Proteomes" id="UP000288603">
    <property type="component" value="Unassembled WGS sequence"/>
</dbReference>
<dbReference type="AlphaFoldDB" id="A0A3S3ZYL3"/>
<comment type="similarity">
    <text evidence="1">Belongs to the LDH2/MDH2 oxidoreductase family.</text>
</comment>
<sequence>MSDNLSIPNVDHPIGPLVSVGILGVLSLTAPTLSCARDGARRIVGQSENSLRATPPRRARRRRHPGPRRRLLGERERSTVEISITEAATLGARSLERLGYSTSESRTVVDHLIDCELRGLAYSGLARVLSIADRLSTRPRGHERSEVVRDSPVAATIDAHDELGYLAAPLAASLVREKAFSNGIAAVAVRDTWYTGMLSYYAEPLADAGLVVMAVSNASPWVAVSGGSDPLVGTNPICIAVPTADRPIVWDIGTSAITHADTVLAGREGRSLPGGVAFGPDGAPTTDPASALAGALAPWGGHRGSGLAMAVQLLGMHAGSAALPSELSGFGMSIVAMRSDLFADEGHLEREASAFSDAVRTSRPLDPSAPVRLPFGRSRALRTDRRRRGTIDVSDAVLDAVAAL</sequence>
<evidence type="ECO:0000256" key="2">
    <source>
        <dbReference type="ARBA" id="ARBA00023002"/>
    </source>
</evidence>
<evidence type="ECO:0000256" key="1">
    <source>
        <dbReference type="ARBA" id="ARBA00006056"/>
    </source>
</evidence>
<organism evidence="4 5">
    <name type="scientific">Labedella populi</name>
    <dbReference type="NCBI Taxonomy" id="2498850"/>
    <lineage>
        <taxon>Bacteria</taxon>
        <taxon>Bacillati</taxon>
        <taxon>Actinomycetota</taxon>
        <taxon>Actinomycetes</taxon>
        <taxon>Micrococcales</taxon>
        <taxon>Microbacteriaceae</taxon>
        <taxon>Labedella</taxon>
    </lineage>
</organism>
<comment type="caution">
    <text evidence="4">The sequence shown here is derived from an EMBL/GenBank/DDBJ whole genome shotgun (WGS) entry which is preliminary data.</text>
</comment>
<dbReference type="PANTHER" id="PTHR11091">
    <property type="entry name" value="OXIDOREDUCTASE-RELATED"/>
    <property type="match status" value="1"/>
</dbReference>
<feature type="compositionally biased region" description="Basic residues" evidence="3">
    <location>
        <begin position="55"/>
        <end position="70"/>
    </location>
</feature>
<accession>A0A3S3ZYL3</accession>
<keyword evidence="5" id="KW-1185">Reference proteome</keyword>
<name>A0A3S3ZYL3_9MICO</name>
<dbReference type="EMBL" id="RZNC01000001">
    <property type="protein sequence ID" value="RWZ67730.1"/>
    <property type="molecule type" value="Genomic_DNA"/>
</dbReference>
<evidence type="ECO:0000256" key="3">
    <source>
        <dbReference type="SAM" id="MobiDB-lite"/>
    </source>
</evidence>
<dbReference type="Pfam" id="PF02615">
    <property type="entry name" value="Ldh_2"/>
    <property type="match status" value="1"/>
</dbReference>
<dbReference type="InterPro" id="IPR043144">
    <property type="entry name" value="Mal/L-sulf/L-lact_DH-like_ah"/>
</dbReference>
<dbReference type="GO" id="GO:0016491">
    <property type="term" value="F:oxidoreductase activity"/>
    <property type="evidence" value="ECO:0007669"/>
    <property type="project" value="UniProtKB-KW"/>
</dbReference>
<dbReference type="PANTHER" id="PTHR11091:SF0">
    <property type="entry name" value="MALATE DEHYDROGENASE"/>
    <property type="match status" value="1"/>
</dbReference>
<dbReference type="SUPFAM" id="SSF89733">
    <property type="entry name" value="L-sulfolactate dehydrogenase-like"/>
    <property type="match status" value="1"/>
</dbReference>
<dbReference type="OrthoDB" id="924592at2"/>
<evidence type="ECO:0000313" key="5">
    <source>
        <dbReference type="Proteomes" id="UP000288603"/>
    </source>
</evidence>
<dbReference type="InterPro" id="IPR036111">
    <property type="entry name" value="Mal/L-sulfo/L-lacto_DH-like_sf"/>
</dbReference>